<evidence type="ECO:0000256" key="2">
    <source>
        <dbReference type="SAM" id="Phobius"/>
    </source>
</evidence>
<sequence length="117" mass="11954">MDTPDLPDRPPADGPGRQSITDTLRSALSSPFARAYLGLVLVLLVGAALLGAVHTEDASLAGIWPVPATAPLSVAALLLPLPDGPFFLVAPVRASGLVNAVAIGWCHRTLGRRNGGG</sequence>
<accession>A0A7X6HXM3</accession>
<keyword evidence="2" id="KW-0472">Membrane</keyword>
<feature type="compositionally biased region" description="Basic and acidic residues" evidence="1">
    <location>
        <begin position="1"/>
        <end position="11"/>
    </location>
</feature>
<proteinExistence type="predicted"/>
<feature type="transmembrane region" description="Helical" evidence="2">
    <location>
        <begin position="60"/>
        <end position="79"/>
    </location>
</feature>
<keyword evidence="2" id="KW-0812">Transmembrane</keyword>
<feature type="transmembrane region" description="Helical" evidence="2">
    <location>
        <begin position="85"/>
        <end position="106"/>
    </location>
</feature>
<gene>
    <name evidence="3" type="ORF">HCN56_01685</name>
</gene>
<dbReference type="Proteomes" id="UP000578686">
    <property type="component" value="Unassembled WGS sequence"/>
</dbReference>
<evidence type="ECO:0000313" key="3">
    <source>
        <dbReference type="EMBL" id="NJQ04319.1"/>
    </source>
</evidence>
<dbReference type="EMBL" id="JAAVJD010000005">
    <property type="protein sequence ID" value="NJQ04319.1"/>
    <property type="molecule type" value="Genomic_DNA"/>
</dbReference>
<dbReference type="AlphaFoldDB" id="A0A7X6HXM3"/>
<keyword evidence="2" id="KW-1133">Transmembrane helix</keyword>
<dbReference type="NCBIfam" id="NF046119">
    <property type="entry name" value="memb_SCO4225"/>
    <property type="match status" value="1"/>
</dbReference>
<keyword evidence="4" id="KW-1185">Reference proteome</keyword>
<dbReference type="Pfam" id="PF25637">
    <property type="entry name" value="DUF7942"/>
    <property type="match status" value="1"/>
</dbReference>
<feature type="transmembrane region" description="Helical" evidence="2">
    <location>
        <begin position="35"/>
        <end position="53"/>
    </location>
</feature>
<organism evidence="3 4">
    <name type="scientific">Streptomyces lonarensis</name>
    <dbReference type="NCBI Taxonomy" id="700599"/>
    <lineage>
        <taxon>Bacteria</taxon>
        <taxon>Bacillati</taxon>
        <taxon>Actinomycetota</taxon>
        <taxon>Actinomycetes</taxon>
        <taxon>Kitasatosporales</taxon>
        <taxon>Streptomycetaceae</taxon>
        <taxon>Streptomyces</taxon>
    </lineage>
</organism>
<evidence type="ECO:0000313" key="4">
    <source>
        <dbReference type="Proteomes" id="UP000578686"/>
    </source>
</evidence>
<evidence type="ECO:0000256" key="1">
    <source>
        <dbReference type="SAM" id="MobiDB-lite"/>
    </source>
</evidence>
<dbReference type="InterPro" id="IPR057702">
    <property type="entry name" value="DUF7942"/>
</dbReference>
<dbReference type="RefSeq" id="WP_167967622.1">
    <property type="nucleotide sequence ID" value="NZ_BHZG01000521.1"/>
</dbReference>
<comment type="caution">
    <text evidence="3">The sequence shown here is derived from an EMBL/GenBank/DDBJ whole genome shotgun (WGS) entry which is preliminary data.</text>
</comment>
<name>A0A7X6HXM3_9ACTN</name>
<reference evidence="3 4" key="1">
    <citation type="submission" date="2020-03" db="EMBL/GenBank/DDBJ databases">
        <title>Draft genome of Streptomyces sp. ventii, isolated from the Axial Seamount in the Pacific Ocean, and resequencing of the two type strains Streptomyces lonarensis strain NCL 716 and Streptomyces bohaiensis strain 11A07.</title>
        <authorList>
            <person name="Loughran R.M."/>
            <person name="Pfannmuller K.M."/>
            <person name="Wasson B.J."/>
            <person name="Deadmond M.C."/>
            <person name="Paddock B.E."/>
            <person name="Koyack M.J."/>
            <person name="Gallegos D.A."/>
            <person name="Mitchell E.A."/>
            <person name="Ushijima B."/>
            <person name="Saw J.H."/>
            <person name="Mcphail K.L."/>
            <person name="Videau P."/>
        </authorList>
    </citation>
    <scope>NUCLEOTIDE SEQUENCE [LARGE SCALE GENOMIC DNA]</scope>
    <source>
        <strain evidence="3 4">NCL716</strain>
    </source>
</reference>
<protein>
    <submittedName>
        <fullName evidence="3">Uncharacterized protein</fullName>
    </submittedName>
</protein>
<feature type="region of interest" description="Disordered" evidence="1">
    <location>
        <begin position="1"/>
        <end position="20"/>
    </location>
</feature>